<name>A0ABT1GXR0_9NOCA</name>
<keyword evidence="4 7" id="KW-1133">Transmembrane helix</keyword>
<feature type="transmembrane region" description="Helical" evidence="7">
    <location>
        <begin position="234"/>
        <end position="256"/>
    </location>
</feature>
<feature type="transmembrane region" description="Helical" evidence="7">
    <location>
        <begin position="156"/>
        <end position="175"/>
    </location>
</feature>
<comment type="caution">
    <text evidence="8">The sequence shown here is derived from an EMBL/GenBank/DDBJ whole genome shotgun (WGS) entry which is preliminary data.</text>
</comment>
<evidence type="ECO:0000256" key="5">
    <source>
        <dbReference type="ARBA" id="ARBA00023136"/>
    </source>
</evidence>
<comment type="subcellular location">
    <subcellularLocation>
        <location evidence="1">Cell membrane</location>
        <topology evidence="1">Multi-pass membrane protein</topology>
    </subcellularLocation>
</comment>
<protein>
    <submittedName>
        <fullName evidence="8">Copper resistance protein D</fullName>
    </submittedName>
</protein>
<keyword evidence="3 7" id="KW-0812">Transmembrane</keyword>
<evidence type="ECO:0000256" key="1">
    <source>
        <dbReference type="ARBA" id="ARBA00004651"/>
    </source>
</evidence>
<keyword evidence="2" id="KW-1003">Cell membrane</keyword>
<feature type="compositionally biased region" description="Basic and acidic residues" evidence="6">
    <location>
        <begin position="260"/>
        <end position="281"/>
    </location>
</feature>
<feature type="transmembrane region" description="Helical" evidence="7">
    <location>
        <begin position="187"/>
        <end position="214"/>
    </location>
</feature>
<feature type="transmembrane region" description="Helical" evidence="7">
    <location>
        <begin position="44"/>
        <end position="64"/>
    </location>
</feature>
<evidence type="ECO:0000256" key="6">
    <source>
        <dbReference type="SAM" id="MobiDB-lite"/>
    </source>
</evidence>
<dbReference type="Pfam" id="PF09678">
    <property type="entry name" value="Caa3_CtaG"/>
    <property type="match status" value="1"/>
</dbReference>
<feature type="transmembrane region" description="Helical" evidence="7">
    <location>
        <begin position="110"/>
        <end position="136"/>
    </location>
</feature>
<sequence>MQRPDLLTDWTVTWVWWAVIAVAVVGYAVGVVRVRRWPVGRIAALAAAVVLLVVVLNSPVAAFAHHLFSVHMIVHLLLIMVIPLLLVLAQPIRLAVEASSEAGARRIRAVLGFPVTRFLTSPAFTVPLYAAVLVGTHLTGFQQLMSENMAVHEAETVLYLVSGYLFLLPCIGTEISGHELSHPVRFVTLLIAMGPDTLVGVVLMLTGTEIAPAYAASRMGWGPDPLADQSLAGAIMWFGGDGLMMCLLLVVAAQWIRSDRTRDPSEPRRTSWLDSARREATIGDGSGGPDSDLDDDEAALAAYNARLRELHGLDRRG</sequence>
<feature type="transmembrane region" description="Helical" evidence="7">
    <location>
        <begin position="14"/>
        <end position="32"/>
    </location>
</feature>
<evidence type="ECO:0000256" key="2">
    <source>
        <dbReference type="ARBA" id="ARBA00022475"/>
    </source>
</evidence>
<evidence type="ECO:0000256" key="4">
    <source>
        <dbReference type="ARBA" id="ARBA00022989"/>
    </source>
</evidence>
<reference evidence="8 9" key="1">
    <citation type="submission" date="2022-06" db="EMBL/GenBank/DDBJ databases">
        <title>Genomic Encyclopedia of Archaeal and Bacterial Type Strains, Phase II (KMG-II): from individual species to whole genera.</title>
        <authorList>
            <person name="Goeker M."/>
        </authorList>
    </citation>
    <scope>NUCLEOTIDE SEQUENCE [LARGE SCALE GENOMIC DNA]</scope>
    <source>
        <strain evidence="8 9">DSM 45037</strain>
    </source>
</reference>
<keyword evidence="9" id="KW-1185">Reference proteome</keyword>
<accession>A0ABT1GXR0</accession>
<dbReference type="RefSeq" id="WP_253653345.1">
    <property type="nucleotide sequence ID" value="NZ_BAAAOE010000001.1"/>
</dbReference>
<keyword evidence="5 7" id="KW-0472">Membrane</keyword>
<dbReference type="EMBL" id="JAMTCG010000002">
    <property type="protein sequence ID" value="MCP2159735.1"/>
    <property type="molecule type" value="Genomic_DNA"/>
</dbReference>
<evidence type="ECO:0000256" key="3">
    <source>
        <dbReference type="ARBA" id="ARBA00022692"/>
    </source>
</evidence>
<feature type="transmembrane region" description="Helical" evidence="7">
    <location>
        <begin position="70"/>
        <end position="89"/>
    </location>
</feature>
<gene>
    <name evidence="8" type="ORF">LX12_000914</name>
</gene>
<evidence type="ECO:0000256" key="7">
    <source>
        <dbReference type="SAM" id="Phobius"/>
    </source>
</evidence>
<evidence type="ECO:0000313" key="9">
    <source>
        <dbReference type="Proteomes" id="UP001205740"/>
    </source>
</evidence>
<proteinExistence type="predicted"/>
<dbReference type="InterPro" id="IPR019108">
    <property type="entry name" value="Caa3_assmbl_CtaG-rel"/>
</dbReference>
<organism evidence="8 9">
    <name type="scientific">Williamsia serinedens</name>
    <dbReference type="NCBI Taxonomy" id="391736"/>
    <lineage>
        <taxon>Bacteria</taxon>
        <taxon>Bacillati</taxon>
        <taxon>Actinomycetota</taxon>
        <taxon>Actinomycetes</taxon>
        <taxon>Mycobacteriales</taxon>
        <taxon>Nocardiaceae</taxon>
        <taxon>Williamsia</taxon>
    </lineage>
</organism>
<evidence type="ECO:0000313" key="8">
    <source>
        <dbReference type="EMBL" id="MCP2159735.1"/>
    </source>
</evidence>
<dbReference type="Proteomes" id="UP001205740">
    <property type="component" value="Unassembled WGS sequence"/>
</dbReference>
<feature type="region of interest" description="Disordered" evidence="6">
    <location>
        <begin position="260"/>
        <end position="295"/>
    </location>
</feature>